<organism evidence="7 8">
    <name type="scientific">Caenorhabditis tropicalis</name>
    <dbReference type="NCBI Taxonomy" id="1561998"/>
    <lineage>
        <taxon>Eukaryota</taxon>
        <taxon>Metazoa</taxon>
        <taxon>Ecdysozoa</taxon>
        <taxon>Nematoda</taxon>
        <taxon>Chromadorea</taxon>
        <taxon>Rhabditida</taxon>
        <taxon>Rhabditina</taxon>
        <taxon>Rhabditomorpha</taxon>
        <taxon>Rhabditoidea</taxon>
        <taxon>Rhabditidae</taxon>
        <taxon>Peloderinae</taxon>
        <taxon>Caenorhabditis</taxon>
    </lineage>
</organism>
<dbReference type="PANTHER" id="PTHR22791">
    <property type="entry name" value="RING-TYPE DOMAIN-CONTAINING PROTEIN"/>
    <property type="match status" value="1"/>
</dbReference>
<dbReference type="GO" id="GO:0061630">
    <property type="term" value="F:ubiquitin protein ligase activity"/>
    <property type="evidence" value="ECO:0007669"/>
    <property type="project" value="TreeGrafter"/>
</dbReference>
<feature type="region of interest" description="Disordered" evidence="5">
    <location>
        <begin position="405"/>
        <end position="440"/>
    </location>
</feature>
<dbReference type="GO" id="GO:0008270">
    <property type="term" value="F:zinc ion binding"/>
    <property type="evidence" value="ECO:0007669"/>
    <property type="project" value="UniProtKB-KW"/>
</dbReference>
<dbReference type="InterPro" id="IPR027370">
    <property type="entry name" value="Znf-RING_euk"/>
</dbReference>
<evidence type="ECO:0000256" key="1">
    <source>
        <dbReference type="ARBA" id="ARBA00022723"/>
    </source>
</evidence>
<evidence type="ECO:0000256" key="3">
    <source>
        <dbReference type="ARBA" id="ARBA00022833"/>
    </source>
</evidence>
<dbReference type="Proteomes" id="UP000095282">
    <property type="component" value="Unplaced"/>
</dbReference>
<dbReference type="InterPro" id="IPR001841">
    <property type="entry name" value="Znf_RING"/>
</dbReference>
<protein>
    <submittedName>
        <fullName evidence="8">RING-type domain-containing protein</fullName>
    </submittedName>
</protein>
<dbReference type="STRING" id="1561998.A0A1I7UY76"/>
<feature type="compositionally biased region" description="Acidic residues" evidence="5">
    <location>
        <begin position="406"/>
        <end position="417"/>
    </location>
</feature>
<dbReference type="WBParaSite" id="Csp11.Scaffold630.g20528.t1">
    <property type="protein sequence ID" value="Csp11.Scaffold630.g20528.t1"/>
    <property type="gene ID" value="Csp11.Scaffold630.g20528"/>
</dbReference>
<evidence type="ECO:0000259" key="6">
    <source>
        <dbReference type="PROSITE" id="PS50089"/>
    </source>
</evidence>
<dbReference type="PROSITE" id="PS00518">
    <property type="entry name" value="ZF_RING_1"/>
    <property type="match status" value="1"/>
</dbReference>
<dbReference type="InterPro" id="IPR017907">
    <property type="entry name" value="Znf_RING_CS"/>
</dbReference>
<dbReference type="SMART" id="SM00184">
    <property type="entry name" value="RING"/>
    <property type="match status" value="1"/>
</dbReference>
<evidence type="ECO:0000256" key="2">
    <source>
        <dbReference type="ARBA" id="ARBA00022771"/>
    </source>
</evidence>
<feature type="domain" description="RING-type" evidence="6">
    <location>
        <begin position="57"/>
        <end position="107"/>
    </location>
</feature>
<dbReference type="SUPFAM" id="SSF57850">
    <property type="entry name" value="RING/U-box"/>
    <property type="match status" value="1"/>
</dbReference>
<dbReference type="InterPro" id="IPR013083">
    <property type="entry name" value="Znf_RING/FYVE/PHD"/>
</dbReference>
<dbReference type="InterPro" id="IPR051435">
    <property type="entry name" value="RING_finger_E3_ubiq-ligases"/>
</dbReference>
<keyword evidence="7" id="KW-1185">Reference proteome</keyword>
<sequence length="494" mass="56312">MSESAEVISNADASYGTDTETLPDVEVQILRSLEENQKKENSREGIIRETADNVQSCRVCYDEYHVSKNQARVLGCGHTFCTRCVINCSRPNDQNIAQLGIKCPECRKINEQAPATVPVNFQLMQILTALSLVKEVHDSDQEKELPNYENFERLGTQLPSEQLQDLSMNELFEHMKAVFNAMRIRCRRDKEFVKSNAQVRYQVETNKIDDVEKSMNRVVHMLTRLKNGEILQGEYLPWLNFIPNPNENGFLHDNDWMREMVVYRPPQIPQLPLRPAVTPPQLPAQPPIQDVDTVLEREQVARAEADPRRTVHVVREAYLRRERESAQEREAANRNSQLMRQILERRAAEQIIRGQPNMPPRAPETFIEPGIDGVRSVHQLVVSTVNREREEETVRRIQMGLPPLLADDDVSVDDDDSGSVASDDSSFIDEPVTTPPAPRPMTVGEAISVYRMVEVFSPRHLRLGVNSFILPNNHADLNALSRRLLNEHGSITGF</sequence>
<dbReference type="Gene3D" id="3.30.40.10">
    <property type="entry name" value="Zinc/RING finger domain, C3HC4 (zinc finger)"/>
    <property type="match status" value="1"/>
</dbReference>
<reference evidence="8" key="1">
    <citation type="submission" date="2016-11" db="UniProtKB">
        <authorList>
            <consortium name="WormBaseParasite"/>
        </authorList>
    </citation>
    <scope>IDENTIFICATION</scope>
</reference>
<proteinExistence type="predicted"/>
<evidence type="ECO:0000256" key="4">
    <source>
        <dbReference type="PROSITE-ProRule" id="PRU00175"/>
    </source>
</evidence>
<evidence type="ECO:0000313" key="8">
    <source>
        <dbReference type="WBParaSite" id="Csp11.Scaffold630.g20528.t1"/>
    </source>
</evidence>
<dbReference type="AlphaFoldDB" id="A0A1I7UY76"/>
<dbReference type="GO" id="GO:0016567">
    <property type="term" value="P:protein ubiquitination"/>
    <property type="evidence" value="ECO:0007669"/>
    <property type="project" value="TreeGrafter"/>
</dbReference>
<keyword evidence="1" id="KW-0479">Metal-binding</keyword>
<keyword evidence="3" id="KW-0862">Zinc</keyword>
<keyword evidence="2 4" id="KW-0863">Zinc-finger</keyword>
<dbReference type="Pfam" id="PF13445">
    <property type="entry name" value="zf-RING_UBOX"/>
    <property type="match status" value="1"/>
</dbReference>
<name>A0A1I7UY76_9PELO</name>
<evidence type="ECO:0000256" key="5">
    <source>
        <dbReference type="SAM" id="MobiDB-lite"/>
    </source>
</evidence>
<accession>A0A1I7UY76</accession>
<evidence type="ECO:0000313" key="7">
    <source>
        <dbReference type="Proteomes" id="UP000095282"/>
    </source>
</evidence>
<dbReference type="eggNOG" id="KOG2177">
    <property type="taxonomic scope" value="Eukaryota"/>
</dbReference>
<dbReference type="PROSITE" id="PS50089">
    <property type="entry name" value="ZF_RING_2"/>
    <property type="match status" value="1"/>
</dbReference>
<dbReference type="PANTHER" id="PTHR22791:SF35">
    <property type="entry name" value="RING-TYPE DOMAIN-CONTAINING PROTEIN"/>
    <property type="match status" value="1"/>
</dbReference>